<dbReference type="InterPro" id="IPR000276">
    <property type="entry name" value="GPCR_Rhodpsn"/>
</dbReference>
<evidence type="ECO:0000313" key="12">
    <source>
        <dbReference type="EMBL" id="CAF0919313.1"/>
    </source>
</evidence>
<keyword evidence="4 10" id="KW-1133">Transmembrane helix</keyword>
<feature type="transmembrane region" description="Helical" evidence="10">
    <location>
        <begin position="279"/>
        <end position="297"/>
    </location>
</feature>
<dbReference type="PROSITE" id="PS50262">
    <property type="entry name" value="G_PROTEIN_RECEP_F1_2"/>
    <property type="match status" value="1"/>
</dbReference>
<keyword evidence="7 9" id="KW-0675">Receptor</keyword>
<dbReference type="AlphaFoldDB" id="A0A814AT44"/>
<dbReference type="Pfam" id="PF00001">
    <property type="entry name" value="7tm_1"/>
    <property type="match status" value="1"/>
</dbReference>
<reference evidence="12" key="1">
    <citation type="submission" date="2021-02" db="EMBL/GenBank/DDBJ databases">
        <authorList>
            <person name="Nowell W R."/>
        </authorList>
    </citation>
    <scope>NUCLEOTIDE SEQUENCE</scope>
    <source>
        <strain evidence="12">Ploen Becks lab</strain>
    </source>
</reference>
<dbReference type="GO" id="GO:0004983">
    <property type="term" value="F:neuropeptide Y receptor activity"/>
    <property type="evidence" value="ECO:0007669"/>
    <property type="project" value="InterPro"/>
</dbReference>
<dbReference type="PRINTS" id="PR01012">
    <property type="entry name" value="NRPEPTIDEYR"/>
</dbReference>
<protein>
    <recommendedName>
        <fullName evidence="11">G-protein coupled receptors family 1 profile domain-containing protein</fullName>
    </recommendedName>
</protein>
<dbReference type="InterPro" id="IPR000611">
    <property type="entry name" value="NPY_rcpt"/>
</dbReference>
<evidence type="ECO:0000256" key="1">
    <source>
        <dbReference type="ARBA" id="ARBA00004141"/>
    </source>
</evidence>
<feature type="transmembrane region" description="Helical" evidence="10">
    <location>
        <begin position="164"/>
        <end position="184"/>
    </location>
</feature>
<keyword evidence="8 9" id="KW-0807">Transducer</keyword>
<dbReference type="Proteomes" id="UP000663879">
    <property type="component" value="Unassembled WGS sequence"/>
</dbReference>
<sequence length="383" mass="44942">MSGSIIGSICIKSLDELNEFSKHVEESLATKSFFNVTNSTIETLSLRNIIKISLYTLFILLAIIGNFLIILVICFNRFMRKSTNYFILNLAICDLAIVFSCMWVQMVQAFNKFWILGEFFCKFNSFLQMVSVIASVLTLALISCDRYFGIAYPFKPKLTSKCTFLFIFLIWMISFLISMPSFIYRTYTERKWLDIVETQCNDLGWPVSVIVDDNGCVKQKTQPLKRIYFTIIILVLFFLPIFIMSITYSILIYKLSKAEVLGERYSEEKRNFLIKRKKVIIMLIWILVIFFVCWSPLETMLLLMEYTHEFPAWWNDLEWISYFLAYSNTVINPLIYAGLSENYKIGLRQLRDKLFRKPMPQSNRRETLRPIISNVKSQVINSI</sequence>
<keyword evidence="5 9" id="KW-0297">G-protein coupled receptor</keyword>
<comment type="similarity">
    <text evidence="2 9">Belongs to the G-protein coupled receptor 1 family.</text>
</comment>
<gene>
    <name evidence="12" type="ORF">OXX778_LOCUS12301</name>
</gene>
<feature type="domain" description="G-protein coupled receptors family 1 profile" evidence="11">
    <location>
        <begin position="65"/>
        <end position="336"/>
    </location>
</feature>
<feature type="transmembrane region" description="Helical" evidence="10">
    <location>
        <begin position="52"/>
        <end position="74"/>
    </location>
</feature>
<feature type="transmembrane region" description="Helical" evidence="10">
    <location>
        <begin position="227"/>
        <end position="251"/>
    </location>
</feature>
<evidence type="ECO:0000259" key="11">
    <source>
        <dbReference type="PROSITE" id="PS50262"/>
    </source>
</evidence>
<evidence type="ECO:0000256" key="2">
    <source>
        <dbReference type="ARBA" id="ARBA00010663"/>
    </source>
</evidence>
<proteinExistence type="inferred from homology"/>
<evidence type="ECO:0000256" key="10">
    <source>
        <dbReference type="SAM" id="Phobius"/>
    </source>
</evidence>
<comment type="subcellular location">
    <subcellularLocation>
        <location evidence="1">Membrane</location>
        <topology evidence="1">Multi-pass membrane protein</topology>
    </subcellularLocation>
</comment>
<dbReference type="PANTHER" id="PTHR45695:SF9">
    <property type="entry name" value="LEUCOKININ RECEPTOR"/>
    <property type="match status" value="1"/>
</dbReference>
<dbReference type="EMBL" id="CAJNOC010002208">
    <property type="protein sequence ID" value="CAF0919313.1"/>
    <property type="molecule type" value="Genomic_DNA"/>
</dbReference>
<dbReference type="PRINTS" id="PR00237">
    <property type="entry name" value="GPCRRHODOPSN"/>
</dbReference>
<evidence type="ECO:0000313" key="13">
    <source>
        <dbReference type="Proteomes" id="UP000663879"/>
    </source>
</evidence>
<dbReference type="InterPro" id="IPR017452">
    <property type="entry name" value="GPCR_Rhodpsn_7TM"/>
</dbReference>
<evidence type="ECO:0000256" key="8">
    <source>
        <dbReference type="ARBA" id="ARBA00023224"/>
    </source>
</evidence>
<dbReference type="PANTHER" id="PTHR45695">
    <property type="entry name" value="LEUCOKININ RECEPTOR-RELATED"/>
    <property type="match status" value="1"/>
</dbReference>
<evidence type="ECO:0000256" key="9">
    <source>
        <dbReference type="RuleBase" id="RU000688"/>
    </source>
</evidence>
<name>A0A814AT44_9BILA</name>
<evidence type="ECO:0000256" key="4">
    <source>
        <dbReference type="ARBA" id="ARBA00022989"/>
    </source>
</evidence>
<organism evidence="12 13">
    <name type="scientific">Brachionus calyciflorus</name>
    <dbReference type="NCBI Taxonomy" id="104777"/>
    <lineage>
        <taxon>Eukaryota</taxon>
        <taxon>Metazoa</taxon>
        <taxon>Spiralia</taxon>
        <taxon>Gnathifera</taxon>
        <taxon>Rotifera</taxon>
        <taxon>Eurotatoria</taxon>
        <taxon>Monogononta</taxon>
        <taxon>Pseudotrocha</taxon>
        <taxon>Ploima</taxon>
        <taxon>Brachionidae</taxon>
        <taxon>Brachionus</taxon>
    </lineage>
</organism>
<evidence type="ECO:0000256" key="6">
    <source>
        <dbReference type="ARBA" id="ARBA00023136"/>
    </source>
</evidence>
<feature type="transmembrane region" description="Helical" evidence="10">
    <location>
        <begin position="86"/>
        <end position="106"/>
    </location>
</feature>
<comment type="caution">
    <text evidence="12">The sequence shown here is derived from an EMBL/GenBank/DDBJ whole genome shotgun (WGS) entry which is preliminary data.</text>
</comment>
<dbReference type="Gene3D" id="1.20.1070.10">
    <property type="entry name" value="Rhodopsin 7-helix transmembrane proteins"/>
    <property type="match status" value="1"/>
</dbReference>
<feature type="transmembrane region" description="Helical" evidence="10">
    <location>
        <begin position="319"/>
        <end position="339"/>
    </location>
</feature>
<dbReference type="PROSITE" id="PS00237">
    <property type="entry name" value="G_PROTEIN_RECEP_F1_1"/>
    <property type="match status" value="1"/>
</dbReference>
<feature type="transmembrane region" description="Helical" evidence="10">
    <location>
        <begin position="126"/>
        <end position="144"/>
    </location>
</feature>
<accession>A0A814AT44</accession>
<evidence type="ECO:0000256" key="3">
    <source>
        <dbReference type="ARBA" id="ARBA00022692"/>
    </source>
</evidence>
<dbReference type="SUPFAM" id="SSF81321">
    <property type="entry name" value="Family A G protein-coupled receptor-like"/>
    <property type="match status" value="1"/>
</dbReference>
<dbReference type="GO" id="GO:0005886">
    <property type="term" value="C:plasma membrane"/>
    <property type="evidence" value="ECO:0007669"/>
    <property type="project" value="TreeGrafter"/>
</dbReference>
<evidence type="ECO:0000256" key="5">
    <source>
        <dbReference type="ARBA" id="ARBA00023040"/>
    </source>
</evidence>
<keyword evidence="3 9" id="KW-0812">Transmembrane</keyword>
<keyword evidence="13" id="KW-1185">Reference proteome</keyword>
<evidence type="ECO:0000256" key="7">
    <source>
        <dbReference type="ARBA" id="ARBA00023170"/>
    </source>
</evidence>
<dbReference type="OrthoDB" id="5975505at2759"/>
<keyword evidence="6 10" id="KW-0472">Membrane</keyword>